<dbReference type="AlphaFoldDB" id="A0A974Y0L0"/>
<gene>
    <name evidence="1" type="ORF">I8J32_004850</name>
</gene>
<keyword evidence="2" id="KW-1185">Reference proteome</keyword>
<reference evidence="1 2" key="1">
    <citation type="submission" date="2021-03" db="EMBL/GenBank/DDBJ databases">
        <title>Lysobacter sp. nov. isolated from soil of gangwondo yeongwol, south Korea.</title>
        <authorList>
            <person name="Kim K.R."/>
            <person name="Kim K.H."/>
            <person name="Jeon C.O."/>
        </authorList>
    </citation>
    <scope>NUCLEOTIDE SEQUENCE [LARGE SCALE GENOMIC DNA]</scope>
    <source>
        <strain evidence="1 2">R19</strain>
    </source>
</reference>
<organism evidence="1 2">
    <name type="scientific">Agrilutibacter solisilvae</name>
    <dbReference type="NCBI Taxonomy" id="2763317"/>
    <lineage>
        <taxon>Bacteria</taxon>
        <taxon>Pseudomonadati</taxon>
        <taxon>Pseudomonadota</taxon>
        <taxon>Gammaproteobacteria</taxon>
        <taxon>Lysobacterales</taxon>
        <taxon>Lysobacteraceae</taxon>
        <taxon>Agrilutibacter</taxon>
    </lineage>
</organism>
<proteinExistence type="predicted"/>
<protein>
    <submittedName>
        <fullName evidence="1">Right-handed parallel beta-helix repeat-containing protein</fullName>
    </submittedName>
</protein>
<dbReference type="Gene3D" id="2.160.20.10">
    <property type="entry name" value="Single-stranded right-handed beta-helix, Pectin lyase-like"/>
    <property type="match status" value="1"/>
</dbReference>
<evidence type="ECO:0000313" key="2">
    <source>
        <dbReference type="Proteomes" id="UP000639274"/>
    </source>
</evidence>
<dbReference type="RefSeq" id="WP_207526795.1">
    <property type="nucleotide sequence ID" value="NZ_CP071518.1"/>
</dbReference>
<name>A0A974Y0L0_9GAMM</name>
<dbReference type="Proteomes" id="UP000639274">
    <property type="component" value="Chromosome"/>
</dbReference>
<dbReference type="SUPFAM" id="SSF51126">
    <property type="entry name" value="Pectin lyase-like"/>
    <property type="match status" value="1"/>
</dbReference>
<dbReference type="InterPro" id="IPR011050">
    <property type="entry name" value="Pectin_lyase_fold/virulence"/>
</dbReference>
<dbReference type="InterPro" id="IPR012334">
    <property type="entry name" value="Pectin_lyas_fold"/>
</dbReference>
<dbReference type="KEGG" id="lsf:I8J32_004850"/>
<accession>A0A974Y0L0</accession>
<sequence>MGISAGASRHNAIVRNCRVQGFKRGVVLFGGGHVVEDNHLDLNTYNGIYVTGDSIARGNVVTDTGGRPNEVYADGIIAIGPGVQVIDNAIRGVSPAGNVGGDRAGRGIYLNAGLAQGNRIFGIVASGSHGAAGIQLLGKTIARDNLVQAPSGTAGAGISGAGTDLSLCQDNTVQGFLSGIGTCQLAGANGVQ</sequence>
<dbReference type="EMBL" id="CP071518">
    <property type="protein sequence ID" value="QSX79221.1"/>
    <property type="molecule type" value="Genomic_DNA"/>
</dbReference>
<evidence type="ECO:0000313" key="1">
    <source>
        <dbReference type="EMBL" id="QSX79221.1"/>
    </source>
</evidence>